<dbReference type="SUPFAM" id="SSF53383">
    <property type="entry name" value="PLP-dependent transferases"/>
    <property type="match status" value="1"/>
</dbReference>
<dbReference type="Gene3D" id="2.70.70.10">
    <property type="entry name" value="Glucose Permease (Domain IIA)"/>
    <property type="match status" value="1"/>
</dbReference>
<dbReference type="InterPro" id="IPR011055">
    <property type="entry name" value="Dup_hybrid_motif"/>
</dbReference>
<evidence type="ECO:0000313" key="5">
    <source>
        <dbReference type="Proteomes" id="UP000320333"/>
    </source>
</evidence>
<dbReference type="SUPFAM" id="SSF51261">
    <property type="entry name" value="Duplicated hybrid motif"/>
    <property type="match status" value="1"/>
</dbReference>
<evidence type="ECO:0000313" key="4">
    <source>
        <dbReference type="EMBL" id="TPX60656.1"/>
    </source>
</evidence>
<evidence type="ECO:0000259" key="3">
    <source>
        <dbReference type="Pfam" id="PF01551"/>
    </source>
</evidence>
<evidence type="ECO:0000256" key="2">
    <source>
        <dbReference type="ARBA" id="ARBA00022898"/>
    </source>
</evidence>
<name>A0A507EA34_9FUNG</name>
<protein>
    <recommendedName>
        <fullName evidence="3">M23ase beta-sheet core domain-containing protein</fullName>
    </recommendedName>
</protein>
<feature type="domain" description="M23ase beta-sheet core" evidence="3">
    <location>
        <begin position="436"/>
        <end position="539"/>
    </location>
</feature>
<dbReference type="PANTHER" id="PTHR45688">
    <property type="match status" value="1"/>
</dbReference>
<dbReference type="Pfam" id="PF00202">
    <property type="entry name" value="Aminotran_3"/>
    <property type="match status" value="2"/>
</dbReference>
<proteinExistence type="inferred from homology"/>
<dbReference type="CDD" id="cd12797">
    <property type="entry name" value="M23_peptidase"/>
    <property type="match status" value="1"/>
</dbReference>
<dbReference type="GO" id="GO:0030170">
    <property type="term" value="F:pyridoxal phosphate binding"/>
    <property type="evidence" value="ECO:0007669"/>
    <property type="project" value="InterPro"/>
</dbReference>
<reference evidence="4 5" key="1">
    <citation type="journal article" date="2019" name="Sci. Rep.">
        <title>Comparative genomics of chytrid fungi reveal insights into the obligate biotrophic and pathogenic lifestyle of Synchytrium endobioticum.</title>
        <authorList>
            <person name="van de Vossenberg B.T.L.H."/>
            <person name="Warris S."/>
            <person name="Nguyen H.D.T."/>
            <person name="van Gent-Pelzer M.P.E."/>
            <person name="Joly D.L."/>
            <person name="van de Geest H.C."/>
            <person name="Bonants P.J.M."/>
            <person name="Smith D.S."/>
            <person name="Levesque C.A."/>
            <person name="van der Lee T.A.J."/>
        </authorList>
    </citation>
    <scope>NUCLEOTIDE SEQUENCE [LARGE SCALE GENOMIC DNA]</scope>
    <source>
        <strain evidence="4 5">CBS 675.73</strain>
    </source>
</reference>
<dbReference type="AlphaFoldDB" id="A0A507EA34"/>
<accession>A0A507EA34</accession>
<dbReference type="SUPFAM" id="SSF56112">
    <property type="entry name" value="Protein kinase-like (PK-like)"/>
    <property type="match status" value="1"/>
</dbReference>
<evidence type="ECO:0000256" key="1">
    <source>
        <dbReference type="ARBA" id="ARBA00008954"/>
    </source>
</evidence>
<dbReference type="InterPro" id="IPR016047">
    <property type="entry name" value="M23ase_b-sheet_dom"/>
</dbReference>
<keyword evidence="2" id="KW-0663">Pyridoxal phosphate</keyword>
<dbReference type="InterPro" id="IPR015424">
    <property type="entry name" value="PyrdxlP-dep_Trfase"/>
</dbReference>
<dbReference type="Pfam" id="PF01551">
    <property type="entry name" value="Peptidase_M23"/>
    <property type="match status" value="1"/>
</dbReference>
<keyword evidence="5" id="KW-1185">Reference proteome</keyword>
<dbReference type="InterPro" id="IPR015422">
    <property type="entry name" value="PyrdxlP-dep_Trfase_small"/>
</dbReference>
<sequence>MQQVQLVSNAWVSIDILDAFLRKEFATAFAHSADVRASIRASATARDAKSQTLLVESGDGSSYAVMLAQVQAGEAETQTAEAGLQRLLALGGRNKAPVQSESGALFASDTIQVQSAVFVVCMVSLGVGACLWADWPRTSDPALLHSLGFELAETHASMPPATSTEPSADGAWDTLLYAMANPQAILVEGSDRKSEAKKLVDVLKARNNIALQTTLNQLNASNIIVSKTGKVVDFLGIETDAVHSRYSDLIAAIYTACLRKSNPLRTAALVIRGYNSSFKIPSDVLAMLPALIQVQISIHLGNSNPQNNDAWDLYQIWQSLTPSIIAATFRNAAGLEPVHTSTQIQEWIQSNPATPILSPEFTQPGFTVLNMSMGSPLFDEPNDWIDISRFTQLCNESMSTAGPGVIGIGRYNEPRCIYYDSRYRRDGDEGSEWRTVHLGLDLFCPAGSQIVSPFPARVHSVIDNAEALDYGPTIFLQHTIPSNNSDQDIHFWTLYGHLDPECLTRLHVGQTLAAGDLVAHVGKPDRNGGWPEHLHFQVITDLLSDNGDFPGVAFPEEIDVWKSLSPDPTLFSGLSGVKGLSVFEDYRVQIANMRDAQSASVGPLDSSLGDLNIVRGFKQHVFDVMGRTLLDAFSPSTIVGHSHPTIAKAVKKQSSILTTTNPKNLHATTSELAKALTFTLPKNLSVCFFVNSGKEANQLALHLARAYTNTTTLTTSKIEAGEMIGTIFVGSTEYSTLPAGTLKTLYDNVHKSGGVCIADEVLTGLGRIGSHFWRFESQDVVPDIVTVGDALGNGHSIGAVVTSPEIAAAFNSEIGNLVTVGGNPVTCTASLATLTTLQNENLQQNAHRIGIHLIHHLQTLPQEFPSLITKIVGQGLTATVTFSSEARFKNCAAAFVAKRLQDLGVLVGVDDGNGLQIAPPLCFTLEDVGTLVEAFKKVLPEAVARF</sequence>
<gene>
    <name evidence="4" type="ORF">CcCBS67573_g08981</name>
</gene>
<dbReference type="Gene3D" id="3.40.640.10">
    <property type="entry name" value="Type I PLP-dependent aspartate aminotransferase-like (Major domain)"/>
    <property type="match status" value="2"/>
</dbReference>
<dbReference type="EMBL" id="QEAP01000682">
    <property type="protein sequence ID" value="TPX60656.1"/>
    <property type="molecule type" value="Genomic_DNA"/>
</dbReference>
<dbReference type="InterPro" id="IPR011009">
    <property type="entry name" value="Kinase-like_dom_sf"/>
</dbReference>
<dbReference type="InterPro" id="IPR005814">
    <property type="entry name" value="Aminotrans_3"/>
</dbReference>
<dbReference type="OrthoDB" id="2121723at2759"/>
<comment type="caution">
    <text evidence="4">The sequence shown here is derived from an EMBL/GenBank/DDBJ whole genome shotgun (WGS) entry which is preliminary data.</text>
</comment>
<dbReference type="InterPro" id="IPR015421">
    <property type="entry name" value="PyrdxlP-dep_Trfase_major"/>
</dbReference>
<dbReference type="GO" id="GO:0008483">
    <property type="term" value="F:transaminase activity"/>
    <property type="evidence" value="ECO:0007669"/>
    <property type="project" value="InterPro"/>
</dbReference>
<dbReference type="PANTHER" id="PTHR45688:SF13">
    <property type="entry name" value="ALANINE--GLYOXYLATE AMINOTRANSFERASE 2-LIKE"/>
    <property type="match status" value="1"/>
</dbReference>
<organism evidence="4 5">
    <name type="scientific">Chytriomyces confervae</name>
    <dbReference type="NCBI Taxonomy" id="246404"/>
    <lineage>
        <taxon>Eukaryota</taxon>
        <taxon>Fungi</taxon>
        <taxon>Fungi incertae sedis</taxon>
        <taxon>Chytridiomycota</taxon>
        <taxon>Chytridiomycota incertae sedis</taxon>
        <taxon>Chytridiomycetes</taxon>
        <taxon>Chytridiales</taxon>
        <taxon>Chytriomycetaceae</taxon>
        <taxon>Chytriomyces</taxon>
    </lineage>
</organism>
<dbReference type="Gene3D" id="3.90.1150.10">
    <property type="entry name" value="Aspartate Aminotransferase, domain 1"/>
    <property type="match status" value="2"/>
</dbReference>
<comment type="similarity">
    <text evidence="1">Belongs to the class-III pyridoxal-phosphate-dependent aminotransferase family.</text>
</comment>
<dbReference type="STRING" id="246404.A0A507EA34"/>
<dbReference type="Proteomes" id="UP000320333">
    <property type="component" value="Unassembled WGS sequence"/>
</dbReference>
<dbReference type="GO" id="GO:0005739">
    <property type="term" value="C:mitochondrion"/>
    <property type="evidence" value="ECO:0007669"/>
    <property type="project" value="TreeGrafter"/>
</dbReference>